<evidence type="ECO:0000256" key="1">
    <source>
        <dbReference type="ARBA" id="ARBA00001478"/>
    </source>
</evidence>
<dbReference type="GO" id="GO:0009011">
    <property type="term" value="F:alpha-1,4-glucan glucosyltransferase (ADP-glucose donor) activity"/>
    <property type="evidence" value="ECO:0007669"/>
    <property type="project" value="UniProtKB-UniRule"/>
</dbReference>
<dbReference type="Pfam" id="PF00534">
    <property type="entry name" value="Glycos_transf_1"/>
    <property type="match status" value="1"/>
</dbReference>
<evidence type="ECO:0000259" key="10">
    <source>
        <dbReference type="Pfam" id="PF08323"/>
    </source>
</evidence>
<keyword evidence="7 8" id="KW-0320">Glycogen biosynthesis</keyword>
<comment type="caution">
    <text evidence="11">The sequence shown here is derived from an EMBL/GenBank/DDBJ whole genome shotgun (WGS) entry which is preliminary data.</text>
</comment>
<dbReference type="EMBL" id="JXBL01000001">
    <property type="protein sequence ID" value="KIE43544.1"/>
    <property type="molecule type" value="Genomic_DNA"/>
</dbReference>
<protein>
    <recommendedName>
        <fullName evidence="8">Glycogen synthase</fullName>
        <ecNumber evidence="8">2.4.1.21</ecNumber>
    </recommendedName>
    <alternativeName>
        <fullName evidence="8">Starch [bacterial glycogen] synthase</fullName>
    </alternativeName>
</protein>
<comment type="catalytic activity">
    <reaction evidence="1 8">
        <text>[(1-&gt;4)-alpha-D-glucosyl](n) + ADP-alpha-D-glucose = [(1-&gt;4)-alpha-D-glucosyl](n+1) + ADP + H(+)</text>
        <dbReference type="Rhea" id="RHEA:18189"/>
        <dbReference type="Rhea" id="RHEA-COMP:9584"/>
        <dbReference type="Rhea" id="RHEA-COMP:9587"/>
        <dbReference type="ChEBI" id="CHEBI:15378"/>
        <dbReference type="ChEBI" id="CHEBI:15444"/>
        <dbReference type="ChEBI" id="CHEBI:57498"/>
        <dbReference type="ChEBI" id="CHEBI:456216"/>
        <dbReference type="EC" id="2.4.1.21"/>
    </reaction>
</comment>
<feature type="binding site" evidence="8">
    <location>
        <position position="15"/>
    </location>
    <ligand>
        <name>ADP-alpha-D-glucose</name>
        <dbReference type="ChEBI" id="CHEBI:57498"/>
    </ligand>
</feature>
<feature type="domain" description="Glycosyl transferase family 1" evidence="9">
    <location>
        <begin position="298"/>
        <end position="452"/>
    </location>
</feature>
<name>A0A0C1TRV7_9BACT</name>
<evidence type="ECO:0000313" key="11">
    <source>
        <dbReference type="EMBL" id="KIE43544.1"/>
    </source>
</evidence>
<organism evidence="11 12">
    <name type="scientific">Geobacter soli</name>
    <dbReference type="NCBI Taxonomy" id="1510391"/>
    <lineage>
        <taxon>Bacteria</taxon>
        <taxon>Pseudomonadati</taxon>
        <taxon>Thermodesulfobacteriota</taxon>
        <taxon>Desulfuromonadia</taxon>
        <taxon>Geobacterales</taxon>
        <taxon>Geobacteraceae</taxon>
        <taxon>Geobacter</taxon>
    </lineage>
</organism>
<dbReference type="Proteomes" id="UP000031433">
    <property type="component" value="Unassembled WGS sequence"/>
</dbReference>
<gene>
    <name evidence="8" type="primary">glgA</name>
    <name evidence="11" type="ORF">SE37_13335</name>
</gene>
<evidence type="ECO:0000256" key="8">
    <source>
        <dbReference type="HAMAP-Rule" id="MF_00484"/>
    </source>
</evidence>
<keyword evidence="6 8" id="KW-0808">Transferase</keyword>
<evidence type="ECO:0000256" key="6">
    <source>
        <dbReference type="ARBA" id="ARBA00022679"/>
    </source>
</evidence>
<evidence type="ECO:0000256" key="4">
    <source>
        <dbReference type="ARBA" id="ARBA00010281"/>
    </source>
</evidence>
<dbReference type="HAMAP" id="MF_00484">
    <property type="entry name" value="Glycogen_synth"/>
    <property type="match status" value="1"/>
</dbReference>
<evidence type="ECO:0000256" key="3">
    <source>
        <dbReference type="ARBA" id="ARBA00004964"/>
    </source>
</evidence>
<keyword evidence="5 8" id="KW-0328">Glycosyltransferase</keyword>
<dbReference type="SUPFAM" id="SSF53756">
    <property type="entry name" value="UDP-Glycosyltransferase/glycogen phosphorylase"/>
    <property type="match status" value="1"/>
</dbReference>
<evidence type="ECO:0000256" key="2">
    <source>
        <dbReference type="ARBA" id="ARBA00002764"/>
    </source>
</evidence>
<dbReference type="NCBIfam" id="TIGR02095">
    <property type="entry name" value="glgA"/>
    <property type="match status" value="1"/>
</dbReference>
<comment type="similarity">
    <text evidence="4 8">Belongs to the glycosyltransferase 1 family. Bacterial/plant glycogen synthase subfamily.</text>
</comment>
<comment type="pathway">
    <text evidence="3 8">Glycan biosynthesis; glycogen biosynthesis.</text>
</comment>
<evidence type="ECO:0000256" key="7">
    <source>
        <dbReference type="ARBA" id="ARBA00023056"/>
    </source>
</evidence>
<dbReference type="GO" id="GO:0004373">
    <property type="term" value="F:alpha-1,4-glucan glucosyltransferase (UDP-glucose donor) activity"/>
    <property type="evidence" value="ECO:0007669"/>
    <property type="project" value="InterPro"/>
</dbReference>
<dbReference type="Pfam" id="PF08323">
    <property type="entry name" value="Glyco_transf_5"/>
    <property type="match status" value="1"/>
</dbReference>
<dbReference type="RefSeq" id="WP_039647108.1">
    <property type="nucleotide sequence ID" value="NZ_JXBL01000001.1"/>
</dbReference>
<dbReference type="PANTHER" id="PTHR45825">
    <property type="entry name" value="GRANULE-BOUND STARCH SYNTHASE 1, CHLOROPLASTIC/AMYLOPLASTIC"/>
    <property type="match status" value="1"/>
</dbReference>
<reference evidence="11 12" key="1">
    <citation type="submission" date="2015-01" db="EMBL/GenBank/DDBJ databases">
        <title>Genome sequence of the anaerobic bacterium Geobacter soli GSS01, a dissimilatory Fe(III) reducer from soil.</title>
        <authorList>
            <person name="Yang G."/>
            <person name="Zhou S."/>
        </authorList>
    </citation>
    <scope>NUCLEOTIDE SEQUENCE [LARGE SCALE GENOMIC DNA]</scope>
    <source>
        <strain evidence="11 12">GSS01</strain>
    </source>
</reference>
<dbReference type="EC" id="2.4.1.21" evidence="8"/>
<evidence type="ECO:0000259" key="9">
    <source>
        <dbReference type="Pfam" id="PF00534"/>
    </source>
</evidence>
<keyword evidence="12" id="KW-1185">Reference proteome</keyword>
<proteinExistence type="inferred from homology"/>
<dbReference type="UniPathway" id="UPA00164"/>
<dbReference type="Gene3D" id="3.40.50.2000">
    <property type="entry name" value="Glycogen Phosphorylase B"/>
    <property type="match status" value="2"/>
</dbReference>
<dbReference type="GO" id="GO:0005978">
    <property type="term" value="P:glycogen biosynthetic process"/>
    <property type="evidence" value="ECO:0007669"/>
    <property type="project" value="UniProtKB-UniRule"/>
</dbReference>
<dbReference type="NCBIfam" id="NF001899">
    <property type="entry name" value="PRK00654.1-2"/>
    <property type="match status" value="1"/>
</dbReference>
<dbReference type="InterPro" id="IPR001296">
    <property type="entry name" value="Glyco_trans_1"/>
</dbReference>
<dbReference type="CDD" id="cd03791">
    <property type="entry name" value="GT5_Glycogen_synthase_DULL1-like"/>
    <property type="match status" value="1"/>
</dbReference>
<evidence type="ECO:0000313" key="12">
    <source>
        <dbReference type="Proteomes" id="UP000031433"/>
    </source>
</evidence>
<dbReference type="InterPro" id="IPR013534">
    <property type="entry name" value="Starch_synth_cat_dom"/>
</dbReference>
<sequence length="484" mass="54120">MKILMVASEVAPFARTGGLAEVTAALPAALRRMGHDVRVIMPFHRCAAQTEPGVRKARKSTEVTLNGETHKGLLRQAAMGNVPVYLVENREFFSRDYLYGTPEGDYPDNPRRFAFFCRSVLQFLKRMDFRPDVIHCHDWQTALIPIILRLEAADDPFFARTATVFTIHNLAYQGLFPAPAIAETGLSPALFTTEWLEYYGQLNLLKGAILTADLITTVSETYCREIMTPAQGCGLEGVLARRGNDLFGIVNGIDTDEWNPAADKRIFRNYSARALAGKAADKLELQRELGMPAAPSVPLIGMVSRLAEQKGIDLVLELLPRLAESELQLVLLGTGNACYLERLDAFRRKGAANISINLGFNDPLAPKIYAGSDLFLMPSRFEPCGLSQLIAMRYGTVPVVRHTGGLRDTVIDVTRHPREGTGFTFEDFSADACWEALERALACYRDRESWRRIMRRGMHRDVSWHTAAGRYETLYRMAVDTRRG</sequence>
<dbReference type="GO" id="GO:0005829">
    <property type="term" value="C:cytosol"/>
    <property type="evidence" value="ECO:0007669"/>
    <property type="project" value="TreeGrafter"/>
</dbReference>
<dbReference type="PANTHER" id="PTHR45825:SF11">
    <property type="entry name" value="ALPHA AMYLASE DOMAIN-CONTAINING PROTEIN"/>
    <property type="match status" value="1"/>
</dbReference>
<feature type="domain" description="Starch synthase catalytic" evidence="10">
    <location>
        <begin position="2"/>
        <end position="240"/>
    </location>
</feature>
<dbReference type="AlphaFoldDB" id="A0A0C1TRV7"/>
<accession>A0A0C1TRV7</accession>
<dbReference type="InterPro" id="IPR011835">
    <property type="entry name" value="GS/SS"/>
</dbReference>
<evidence type="ECO:0000256" key="5">
    <source>
        <dbReference type="ARBA" id="ARBA00022676"/>
    </source>
</evidence>
<comment type="function">
    <text evidence="2 8">Synthesizes alpha-1,4-glucan chains using ADP-glucose.</text>
</comment>